<gene>
    <name evidence="1" type="ORF">C8N46_10818</name>
</gene>
<dbReference type="EMBL" id="QBKT01000008">
    <property type="protein sequence ID" value="PTX59708.1"/>
    <property type="molecule type" value="Genomic_DNA"/>
</dbReference>
<reference evidence="1 2" key="1">
    <citation type="submission" date="2018-04" db="EMBL/GenBank/DDBJ databases">
        <title>Genomic Encyclopedia of Archaeal and Bacterial Type Strains, Phase II (KMG-II): from individual species to whole genera.</title>
        <authorList>
            <person name="Goeker M."/>
        </authorList>
    </citation>
    <scope>NUCLEOTIDE SEQUENCE [LARGE SCALE GENOMIC DNA]</scope>
    <source>
        <strain evidence="1 2">DSM 25731</strain>
    </source>
</reference>
<evidence type="ECO:0000313" key="2">
    <source>
        <dbReference type="Proteomes" id="UP000244090"/>
    </source>
</evidence>
<comment type="caution">
    <text evidence="1">The sequence shown here is derived from an EMBL/GenBank/DDBJ whole genome shotgun (WGS) entry which is preliminary data.</text>
</comment>
<proteinExistence type="predicted"/>
<protein>
    <recommendedName>
        <fullName evidence="3">DUF1853 family protein</fullName>
    </recommendedName>
</protein>
<keyword evidence="2" id="KW-1185">Reference proteome</keyword>
<dbReference type="OrthoDB" id="1466769at2"/>
<accession>A0A2T6BUE6</accession>
<organism evidence="1 2">
    <name type="scientific">Kordia periserrulae</name>
    <dbReference type="NCBI Taxonomy" id="701523"/>
    <lineage>
        <taxon>Bacteria</taxon>
        <taxon>Pseudomonadati</taxon>
        <taxon>Bacteroidota</taxon>
        <taxon>Flavobacteriia</taxon>
        <taxon>Flavobacteriales</taxon>
        <taxon>Flavobacteriaceae</taxon>
        <taxon>Kordia</taxon>
    </lineage>
</organism>
<dbReference type="Pfam" id="PF08907">
    <property type="entry name" value="DUF1853"/>
    <property type="match status" value="1"/>
</dbReference>
<dbReference type="InterPro" id="IPR015003">
    <property type="entry name" value="DUF1853"/>
</dbReference>
<dbReference type="AlphaFoldDB" id="A0A2T6BUE6"/>
<evidence type="ECO:0000313" key="1">
    <source>
        <dbReference type="EMBL" id="PTX59708.1"/>
    </source>
</evidence>
<sequence>MNLTSRITSVVNATPLDTVITGISTFFLSELKYKQLPEITLPVNRRLGHLIEKVVSELINASENYQLLHENVQIVQNKQTIGELDFIIQHTETKEIIHLELAYKFYLYDASISDDVSKNWIGPNRRDALHEKIAKLQQKQLPLLYHEATKTALPYLKLDSIIQKVCVLSYLYLPYTQKIALDADYQKAVAGYYMNFETFQRLDNPAKAYHIPSKKAWGIHPASNENWSSFEDVKEKIKHNLTEKRALLCWQKHKDTFETFFIVWW</sequence>
<name>A0A2T6BUE6_9FLAO</name>
<evidence type="ECO:0008006" key="3">
    <source>
        <dbReference type="Google" id="ProtNLM"/>
    </source>
</evidence>
<dbReference type="Proteomes" id="UP000244090">
    <property type="component" value="Unassembled WGS sequence"/>
</dbReference>
<dbReference type="RefSeq" id="WP_108115869.1">
    <property type="nucleotide sequence ID" value="NZ_QBKT01000008.1"/>
</dbReference>